<organism evidence="1 2">
    <name type="scientific">Smallanthus sonchifolius</name>
    <dbReference type="NCBI Taxonomy" id="185202"/>
    <lineage>
        <taxon>Eukaryota</taxon>
        <taxon>Viridiplantae</taxon>
        <taxon>Streptophyta</taxon>
        <taxon>Embryophyta</taxon>
        <taxon>Tracheophyta</taxon>
        <taxon>Spermatophyta</taxon>
        <taxon>Magnoliopsida</taxon>
        <taxon>eudicotyledons</taxon>
        <taxon>Gunneridae</taxon>
        <taxon>Pentapetalae</taxon>
        <taxon>asterids</taxon>
        <taxon>campanulids</taxon>
        <taxon>Asterales</taxon>
        <taxon>Asteraceae</taxon>
        <taxon>Asteroideae</taxon>
        <taxon>Heliantheae alliance</taxon>
        <taxon>Millerieae</taxon>
        <taxon>Smallanthus</taxon>
    </lineage>
</organism>
<reference evidence="1 2" key="2">
    <citation type="journal article" date="2022" name="Mol. Ecol. Resour.">
        <title>The genomes of chicory, endive, great burdock and yacon provide insights into Asteraceae paleo-polyploidization history and plant inulin production.</title>
        <authorList>
            <person name="Fan W."/>
            <person name="Wang S."/>
            <person name="Wang H."/>
            <person name="Wang A."/>
            <person name="Jiang F."/>
            <person name="Liu H."/>
            <person name="Zhao H."/>
            <person name="Xu D."/>
            <person name="Zhang Y."/>
        </authorList>
    </citation>
    <scope>NUCLEOTIDE SEQUENCE [LARGE SCALE GENOMIC DNA]</scope>
    <source>
        <strain evidence="2">cv. Yunnan</strain>
        <tissue evidence="1">Leaves</tissue>
    </source>
</reference>
<evidence type="ECO:0000313" key="1">
    <source>
        <dbReference type="EMBL" id="KAI3760258.1"/>
    </source>
</evidence>
<dbReference type="EMBL" id="CM042034">
    <property type="protein sequence ID" value="KAI3760258.1"/>
    <property type="molecule type" value="Genomic_DNA"/>
</dbReference>
<name>A0ACB9ENR5_9ASTR</name>
<accession>A0ACB9ENR5</accession>
<reference evidence="2" key="1">
    <citation type="journal article" date="2022" name="Mol. Ecol. Resour.">
        <title>The genomes of chicory, endive, great burdock and yacon provide insights into Asteraceae palaeo-polyploidization history and plant inulin production.</title>
        <authorList>
            <person name="Fan W."/>
            <person name="Wang S."/>
            <person name="Wang H."/>
            <person name="Wang A."/>
            <person name="Jiang F."/>
            <person name="Liu H."/>
            <person name="Zhao H."/>
            <person name="Xu D."/>
            <person name="Zhang Y."/>
        </authorList>
    </citation>
    <scope>NUCLEOTIDE SEQUENCE [LARGE SCALE GENOMIC DNA]</scope>
    <source>
        <strain evidence="2">cv. Yunnan</strain>
    </source>
</reference>
<protein>
    <submittedName>
        <fullName evidence="1">Uncharacterized protein</fullName>
    </submittedName>
</protein>
<comment type="caution">
    <text evidence="1">The sequence shown here is derived from an EMBL/GenBank/DDBJ whole genome shotgun (WGS) entry which is preliminary data.</text>
</comment>
<dbReference type="Proteomes" id="UP001056120">
    <property type="component" value="Linkage Group LG17"/>
</dbReference>
<keyword evidence="2" id="KW-1185">Reference proteome</keyword>
<gene>
    <name evidence="1" type="ORF">L1987_50651</name>
</gene>
<proteinExistence type="predicted"/>
<evidence type="ECO:0000313" key="2">
    <source>
        <dbReference type="Proteomes" id="UP001056120"/>
    </source>
</evidence>
<sequence>MARPTVPKFGNWGEDDVPYTVYFNKARKGKMDGKMINPNDPQENPEMFTNKSPPPPAPRARPYAEPEEPVHRPAVRPAPDHRVNREDNEYPAPNDNPGRRISGGSAHQRGGQGAAGGRPVKNSIGSDHSFDRSPLHPQYQAKVGGKGSASPAWEGKNSYDSSHGTPGRSRMKPARGEDSPDRGAAVPRFGEWDENNPSSGDNYTHIFNKVREERVTGSPLPSGPDARPNYNIPKNQKPDKQCCCFPW</sequence>